<dbReference type="InterPro" id="IPR013103">
    <property type="entry name" value="RVT_2"/>
</dbReference>
<dbReference type="Proteomes" id="UP000075243">
    <property type="component" value="Chromosome 10"/>
</dbReference>
<protein>
    <recommendedName>
        <fullName evidence="1">Reverse transcriptase Ty1/copia-type domain-containing protein</fullName>
    </recommendedName>
</protein>
<name>A0A151SV92_CAJCA</name>
<evidence type="ECO:0000313" key="3">
    <source>
        <dbReference type="Proteomes" id="UP000075243"/>
    </source>
</evidence>
<dbReference type="STRING" id="3821.A0A151SV92"/>
<dbReference type="Gramene" id="C.cajan_13716.t">
    <property type="protein sequence ID" value="C.cajan_13716.t.cds1"/>
    <property type="gene ID" value="C.cajan_13716"/>
</dbReference>
<evidence type="ECO:0000259" key="1">
    <source>
        <dbReference type="Pfam" id="PF07727"/>
    </source>
</evidence>
<dbReference type="EMBL" id="CM003612">
    <property type="protein sequence ID" value="KYP58717.1"/>
    <property type="molecule type" value="Genomic_DNA"/>
</dbReference>
<accession>A0A151SV92</accession>
<evidence type="ECO:0000313" key="2">
    <source>
        <dbReference type="EMBL" id="KYP58717.1"/>
    </source>
</evidence>
<proteinExistence type="predicted"/>
<dbReference type="AlphaFoldDB" id="A0A151SV92"/>
<gene>
    <name evidence="2" type="ORF">KK1_014137</name>
</gene>
<keyword evidence="3" id="KW-1185">Reference proteome</keyword>
<feature type="domain" description="Reverse transcriptase Ty1/copia-type" evidence="1">
    <location>
        <begin position="51"/>
        <end position="105"/>
    </location>
</feature>
<sequence>MQTRSKSGISKPKLHSSIFLIESEPKSARQAFKDPKWLAAMQQEYNALINNNTWTLVNLPQNRKAIGCKWVFRIKENPNGIVNRYKARLVAKGFHQQPGFDFMKHSLLSLNSAAVWVQS</sequence>
<reference evidence="2 3" key="1">
    <citation type="journal article" date="2012" name="Nat. Biotechnol.">
        <title>Draft genome sequence of pigeonpea (Cajanus cajan), an orphan legume crop of resource-poor farmers.</title>
        <authorList>
            <person name="Varshney R.K."/>
            <person name="Chen W."/>
            <person name="Li Y."/>
            <person name="Bharti A.K."/>
            <person name="Saxena R.K."/>
            <person name="Schlueter J.A."/>
            <person name="Donoghue M.T."/>
            <person name="Azam S."/>
            <person name="Fan G."/>
            <person name="Whaley A.M."/>
            <person name="Farmer A.D."/>
            <person name="Sheridan J."/>
            <person name="Iwata A."/>
            <person name="Tuteja R."/>
            <person name="Penmetsa R.V."/>
            <person name="Wu W."/>
            <person name="Upadhyaya H.D."/>
            <person name="Yang S.P."/>
            <person name="Shah T."/>
            <person name="Saxena K.B."/>
            <person name="Michael T."/>
            <person name="McCombie W.R."/>
            <person name="Yang B."/>
            <person name="Zhang G."/>
            <person name="Yang H."/>
            <person name="Wang J."/>
            <person name="Spillane C."/>
            <person name="Cook D.R."/>
            <person name="May G.D."/>
            <person name="Xu X."/>
            <person name="Jackson S.A."/>
        </authorList>
    </citation>
    <scope>NUCLEOTIDE SEQUENCE [LARGE SCALE GENOMIC DNA]</scope>
    <source>
        <strain evidence="3">cv. Asha</strain>
    </source>
</reference>
<organism evidence="2 3">
    <name type="scientific">Cajanus cajan</name>
    <name type="common">Pigeon pea</name>
    <name type="synonym">Cajanus indicus</name>
    <dbReference type="NCBI Taxonomy" id="3821"/>
    <lineage>
        <taxon>Eukaryota</taxon>
        <taxon>Viridiplantae</taxon>
        <taxon>Streptophyta</taxon>
        <taxon>Embryophyta</taxon>
        <taxon>Tracheophyta</taxon>
        <taxon>Spermatophyta</taxon>
        <taxon>Magnoliopsida</taxon>
        <taxon>eudicotyledons</taxon>
        <taxon>Gunneridae</taxon>
        <taxon>Pentapetalae</taxon>
        <taxon>rosids</taxon>
        <taxon>fabids</taxon>
        <taxon>Fabales</taxon>
        <taxon>Fabaceae</taxon>
        <taxon>Papilionoideae</taxon>
        <taxon>50 kb inversion clade</taxon>
        <taxon>NPAAA clade</taxon>
        <taxon>indigoferoid/millettioid clade</taxon>
        <taxon>Phaseoleae</taxon>
        <taxon>Cajanus</taxon>
    </lineage>
</organism>
<dbReference type="Pfam" id="PF07727">
    <property type="entry name" value="RVT_2"/>
    <property type="match status" value="1"/>
</dbReference>